<protein>
    <submittedName>
        <fullName evidence="2">Repeat domain-containing protein</fullName>
    </submittedName>
</protein>
<dbReference type="STRING" id="871652.SAMN04515673_101404"/>
<keyword evidence="1" id="KW-0732">Signal</keyword>
<dbReference type="Proteomes" id="UP000199302">
    <property type="component" value="Unassembled WGS sequence"/>
</dbReference>
<dbReference type="EMBL" id="FOYI01000001">
    <property type="protein sequence ID" value="SFQ96926.1"/>
    <property type="molecule type" value="Genomic_DNA"/>
</dbReference>
<proteinExistence type="predicted"/>
<reference evidence="2 3" key="1">
    <citation type="submission" date="2016-10" db="EMBL/GenBank/DDBJ databases">
        <authorList>
            <person name="de Groot N.N."/>
        </authorList>
    </citation>
    <scope>NUCLEOTIDE SEQUENCE [LARGE SCALE GENOMIC DNA]</scope>
    <source>
        <strain evidence="3">KMM 9023,NRIC 0796,JCM 17311,KCTC 23692</strain>
    </source>
</reference>
<evidence type="ECO:0000313" key="2">
    <source>
        <dbReference type="EMBL" id="SFQ96926.1"/>
    </source>
</evidence>
<name>A0A1I6CUT5_9RHOB</name>
<keyword evidence="3" id="KW-1185">Reference proteome</keyword>
<gene>
    <name evidence="2" type="ORF">SAMN04515673_101404</name>
</gene>
<evidence type="ECO:0000256" key="1">
    <source>
        <dbReference type="ARBA" id="ARBA00022729"/>
    </source>
</evidence>
<dbReference type="AlphaFoldDB" id="A0A1I6CUT5"/>
<dbReference type="OrthoDB" id="58662at2"/>
<dbReference type="Pfam" id="PF13517">
    <property type="entry name" value="FG-GAP_3"/>
    <property type="match status" value="1"/>
</dbReference>
<accession>A0A1I6CUT5</accession>
<organism evidence="2 3">
    <name type="scientific">Poseidonocella sedimentorum</name>
    <dbReference type="NCBI Taxonomy" id="871652"/>
    <lineage>
        <taxon>Bacteria</taxon>
        <taxon>Pseudomonadati</taxon>
        <taxon>Pseudomonadota</taxon>
        <taxon>Alphaproteobacteria</taxon>
        <taxon>Rhodobacterales</taxon>
        <taxon>Roseobacteraceae</taxon>
        <taxon>Poseidonocella</taxon>
    </lineage>
</organism>
<dbReference type="RefSeq" id="WP_092076070.1">
    <property type="nucleotide sequence ID" value="NZ_FOYI01000001.1"/>
</dbReference>
<dbReference type="InterPro" id="IPR028994">
    <property type="entry name" value="Integrin_alpha_N"/>
</dbReference>
<dbReference type="SUPFAM" id="SSF69318">
    <property type="entry name" value="Integrin alpha N-terminal domain"/>
    <property type="match status" value="1"/>
</dbReference>
<evidence type="ECO:0000313" key="3">
    <source>
        <dbReference type="Proteomes" id="UP000199302"/>
    </source>
</evidence>
<dbReference type="InterPro" id="IPR013517">
    <property type="entry name" value="FG-GAP"/>
</dbReference>
<sequence length="265" mass="28809">MPERARGPRLREARRPALRLWPRLARRAARHLRLWLVAAALGGAFAAHAGSPARIERADYAEPTSRYAHGVLGDDIEWGALRLALSDGRSILIRLPQTRVFEDIAPRLVDVDGDGAPEVVVVESDHRLGARLAIFGTAGEIAATPFIGQRNRWLAPVGIADLDGDGRAEIAYIDRPHLARVLRIWRVEGGTLVELATAQGLTNHRIGWPFIAGGIRACGGITEMITADADWRTVMATRFDGARITSRILGPYSGPESLDAVLGCE</sequence>